<dbReference type="HAMAP" id="MF_02089">
    <property type="entry name" value="QueH"/>
    <property type="match status" value="1"/>
</dbReference>
<organism evidence="18 19">
    <name type="scientific">Sphaerochaeta globosa (strain ATCC BAA-1886 / DSM 22777 / Buddy)</name>
    <name type="common">Spirochaeta sp. (strain Buddy)</name>
    <dbReference type="NCBI Taxonomy" id="158189"/>
    <lineage>
        <taxon>Bacteria</taxon>
        <taxon>Pseudomonadati</taxon>
        <taxon>Spirochaetota</taxon>
        <taxon>Spirochaetia</taxon>
        <taxon>Spirochaetales</taxon>
        <taxon>Sphaerochaetaceae</taxon>
        <taxon>Sphaerochaeta</taxon>
    </lineage>
</organism>
<dbReference type="Pfam" id="PF02677">
    <property type="entry name" value="QueH"/>
    <property type="match status" value="1"/>
</dbReference>
<keyword evidence="11 17" id="KW-0408">Iron</keyword>
<dbReference type="GO" id="GO:0051539">
    <property type="term" value="F:4 iron, 4 sulfur cluster binding"/>
    <property type="evidence" value="ECO:0007669"/>
    <property type="project" value="UniProtKB-UniRule"/>
</dbReference>
<dbReference type="GO" id="GO:0008616">
    <property type="term" value="P:tRNA queuosine(34) biosynthetic process"/>
    <property type="evidence" value="ECO:0007669"/>
    <property type="project" value="UniProtKB-UniRule"/>
</dbReference>
<comment type="function">
    <text evidence="1 17">Catalyzes the conversion of epoxyqueuosine (oQ) to queuosine (Q), which is a hypermodified base found in the wobble positions of tRNA(Asp), tRNA(Asn), tRNA(His) and tRNA(Tyr).</text>
</comment>
<dbReference type="EMBL" id="CP002541">
    <property type="protein sequence ID" value="ADY12728.1"/>
    <property type="molecule type" value="Genomic_DNA"/>
</dbReference>
<keyword evidence="10 17" id="KW-0560">Oxidoreductase</keyword>
<gene>
    <name evidence="17" type="primary">queH</name>
    <name evidence="18" type="ordered locus">SpiBuddy_0901</name>
</gene>
<evidence type="ECO:0000313" key="18">
    <source>
        <dbReference type="EMBL" id="ADY12728.1"/>
    </source>
</evidence>
<evidence type="ECO:0000313" key="19">
    <source>
        <dbReference type="Proteomes" id="UP000008466"/>
    </source>
</evidence>
<evidence type="ECO:0000256" key="1">
    <source>
        <dbReference type="ARBA" id="ARBA00002268"/>
    </source>
</evidence>
<reference evidence="19" key="1">
    <citation type="submission" date="2011-02" db="EMBL/GenBank/DDBJ databases">
        <title>Complete sequence of Spirochaeta sp. Buddy.</title>
        <authorList>
            <person name="Lucas S."/>
            <person name="Copeland A."/>
            <person name="Lapidus A."/>
            <person name="Cheng J.-F."/>
            <person name="Goodwin L."/>
            <person name="Pitluck S."/>
            <person name="Zeytun A."/>
            <person name="Detter J.C."/>
            <person name="Han C."/>
            <person name="Tapia R."/>
            <person name="Land M."/>
            <person name="Hauser L."/>
            <person name="Kyrpides N."/>
            <person name="Ivanova N."/>
            <person name="Mikhailova N."/>
            <person name="Pagani I."/>
            <person name="Ritalahti K.M."/>
            <person name="Loeffler F.E."/>
            <person name="Woyke T."/>
        </authorList>
    </citation>
    <scope>NUCLEOTIDE SEQUENCE [LARGE SCALE GENOMIC DNA]</scope>
    <source>
        <strain evidence="19">ATCC BAA-1886 / DSM 22777 / Buddy</strain>
    </source>
</reference>
<feature type="binding site" evidence="17">
    <location>
        <position position="11"/>
    </location>
    <ligand>
        <name>[4Fe-4S] cluster</name>
        <dbReference type="ChEBI" id="CHEBI:49883"/>
    </ligand>
</feature>
<dbReference type="Proteomes" id="UP000008466">
    <property type="component" value="Chromosome"/>
</dbReference>
<dbReference type="RefSeq" id="WP_013606580.1">
    <property type="nucleotide sequence ID" value="NC_015152.1"/>
</dbReference>
<evidence type="ECO:0000256" key="12">
    <source>
        <dbReference type="ARBA" id="ARBA00023014"/>
    </source>
</evidence>
<evidence type="ECO:0000256" key="2">
    <source>
        <dbReference type="ARBA" id="ARBA00004691"/>
    </source>
</evidence>
<evidence type="ECO:0000256" key="15">
    <source>
        <dbReference type="ARBA" id="ARBA00031446"/>
    </source>
</evidence>
<dbReference type="InterPro" id="IPR003828">
    <property type="entry name" value="QueH"/>
</dbReference>
<protein>
    <recommendedName>
        <fullName evidence="5 17">Epoxyqueuosine reductase QueH</fullName>
        <ecNumber evidence="4 17">1.17.99.6</ecNumber>
    </recommendedName>
    <alternativeName>
        <fullName evidence="15 17">Queuosine biosynthesis protein QueH</fullName>
    </alternativeName>
</protein>
<dbReference type="STRING" id="158189.SpiBuddy_0901"/>
<dbReference type="AlphaFoldDB" id="F0RYF7"/>
<dbReference type="KEGG" id="sbu:SpiBuddy_0901"/>
<evidence type="ECO:0000256" key="7">
    <source>
        <dbReference type="ARBA" id="ARBA00022694"/>
    </source>
</evidence>
<comment type="pathway">
    <text evidence="2 17">tRNA modification; tRNA-queuosine biosynthesis.</text>
</comment>
<dbReference type="eggNOG" id="COG1636">
    <property type="taxonomic scope" value="Bacteria"/>
</dbReference>
<evidence type="ECO:0000256" key="17">
    <source>
        <dbReference type="HAMAP-Rule" id="MF_02089"/>
    </source>
</evidence>
<keyword evidence="12 17" id="KW-0411">Iron-sulfur</keyword>
<evidence type="ECO:0000256" key="8">
    <source>
        <dbReference type="ARBA" id="ARBA00022723"/>
    </source>
</evidence>
<comment type="catalytic activity">
    <reaction evidence="16 17">
        <text>epoxyqueuosine(34) in tRNA + AH2 = queuosine(34) in tRNA + A + H2O</text>
        <dbReference type="Rhea" id="RHEA:32159"/>
        <dbReference type="Rhea" id="RHEA-COMP:18571"/>
        <dbReference type="Rhea" id="RHEA-COMP:18582"/>
        <dbReference type="ChEBI" id="CHEBI:13193"/>
        <dbReference type="ChEBI" id="CHEBI:15377"/>
        <dbReference type="ChEBI" id="CHEBI:17499"/>
        <dbReference type="ChEBI" id="CHEBI:194431"/>
        <dbReference type="ChEBI" id="CHEBI:194443"/>
        <dbReference type="EC" id="1.17.99.6"/>
    </reaction>
</comment>
<feature type="binding site" evidence="17">
    <location>
        <position position="93"/>
    </location>
    <ligand>
        <name>[4Fe-4S] cluster</name>
        <dbReference type="ChEBI" id="CHEBI:49883"/>
    </ligand>
</feature>
<keyword evidence="9 17" id="KW-0671">Queuosine biosynthesis</keyword>
<feature type="binding site" evidence="17">
    <location>
        <position position="12"/>
    </location>
    <ligand>
        <name>[4Fe-4S] cluster</name>
        <dbReference type="ChEBI" id="CHEBI:49883"/>
    </ligand>
</feature>
<keyword evidence="19" id="KW-1185">Reference proteome</keyword>
<dbReference type="UniPathway" id="UPA00392"/>
<proteinExistence type="inferred from homology"/>
<dbReference type="GO" id="GO:0046872">
    <property type="term" value="F:metal ion binding"/>
    <property type="evidence" value="ECO:0007669"/>
    <property type="project" value="UniProtKB-KW"/>
</dbReference>
<evidence type="ECO:0000256" key="16">
    <source>
        <dbReference type="ARBA" id="ARBA00047415"/>
    </source>
</evidence>
<sequence>MEARDILVHACCGPCSTASIERLLEDGWNPVLYFSNSNIFPQEEAERRYEALLQVAHSYQLQVIHERYDHESWLQSIQGHEMEKEGGLRCEKCFAYNLSQAAAKAQALGFSHFTTTLTVSRFKNSKLIFAVGQQLEGFECIDFKKKGGFEKSVQLSKELGIYRQQYCGCEFSMH</sequence>
<keyword evidence="7 17" id="KW-0819">tRNA processing</keyword>
<evidence type="ECO:0000256" key="6">
    <source>
        <dbReference type="ARBA" id="ARBA00022485"/>
    </source>
</evidence>
<evidence type="ECO:0000256" key="14">
    <source>
        <dbReference type="ARBA" id="ARBA00023284"/>
    </source>
</evidence>
<evidence type="ECO:0000256" key="10">
    <source>
        <dbReference type="ARBA" id="ARBA00023002"/>
    </source>
</evidence>
<evidence type="ECO:0000256" key="4">
    <source>
        <dbReference type="ARBA" id="ARBA00012622"/>
    </source>
</evidence>
<evidence type="ECO:0000256" key="13">
    <source>
        <dbReference type="ARBA" id="ARBA00023157"/>
    </source>
</evidence>
<accession>F0RYF7</accession>
<evidence type="ECO:0000256" key="11">
    <source>
        <dbReference type="ARBA" id="ARBA00023004"/>
    </source>
</evidence>
<dbReference type="OrthoDB" id="9801033at2"/>
<feature type="binding site" evidence="17">
    <location>
        <position position="90"/>
    </location>
    <ligand>
        <name>[4Fe-4S] cluster</name>
        <dbReference type="ChEBI" id="CHEBI:49883"/>
    </ligand>
</feature>
<dbReference type="PANTHER" id="PTHR36701:SF1">
    <property type="entry name" value="EPOXYQUEUOSINE REDUCTASE QUEH"/>
    <property type="match status" value="1"/>
</dbReference>
<feature type="disulfide bond" description="Redox-active" evidence="17">
    <location>
        <begin position="167"/>
        <end position="169"/>
    </location>
</feature>
<comment type="similarity">
    <text evidence="3 17">Belongs to the QueH family.</text>
</comment>
<evidence type="ECO:0000256" key="5">
    <source>
        <dbReference type="ARBA" id="ARBA00016895"/>
    </source>
</evidence>
<keyword evidence="6 17" id="KW-0004">4Fe-4S</keyword>
<dbReference type="GO" id="GO:0052693">
    <property type="term" value="F:epoxyqueuosine reductase activity"/>
    <property type="evidence" value="ECO:0007669"/>
    <property type="project" value="UniProtKB-UniRule"/>
</dbReference>
<dbReference type="HOGENOM" id="CLU_088177_0_1_12"/>
<keyword evidence="14 17" id="KW-0676">Redox-active center</keyword>
<evidence type="ECO:0000256" key="3">
    <source>
        <dbReference type="ARBA" id="ARBA00008207"/>
    </source>
</evidence>
<name>F0RYF7_SPHGB</name>
<dbReference type="PANTHER" id="PTHR36701">
    <property type="entry name" value="EPOXYQUEUOSINE REDUCTASE QUEH"/>
    <property type="match status" value="1"/>
</dbReference>
<keyword evidence="13 17" id="KW-1015">Disulfide bond</keyword>
<dbReference type="EC" id="1.17.99.6" evidence="4 17"/>
<keyword evidence="8 17" id="KW-0479">Metal-binding</keyword>
<evidence type="ECO:0000256" key="9">
    <source>
        <dbReference type="ARBA" id="ARBA00022785"/>
    </source>
</evidence>